<sequence>RGWSKGNDENTINAFQKAVSAGMNGVEFDIRLQADGDEIIVSHDFTSDAGVLTLKEALEYLKDKNLELFIEFKEYSDKLFDEITNLLESHGLKEKSVLFGFWKVASQFPFNNRRGFKLGIISYPWSVGKNILRFNPDFIMMGYTSFLTKIAFRLYWQIFSLPSFFKKYSSKRFVVGVIRSEEEREWISRREGLYAVTVDNPL</sequence>
<dbReference type="CDD" id="cd08556">
    <property type="entry name" value="GDPD"/>
    <property type="match status" value="1"/>
</dbReference>
<dbReference type="SUPFAM" id="SSF51695">
    <property type="entry name" value="PLC-like phosphodiesterases"/>
    <property type="match status" value="1"/>
</dbReference>
<dbReference type="GO" id="GO:0006629">
    <property type="term" value="P:lipid metabolic process"/>
    <property type="evidence" value="ECO:0007669"/>
    <property type="project" value="InterPro"/>
</dbReference>
<dbReference type="PANTHER" id="PTHR46211:SF1">
    <property type="entry name" value="GLYCEROPHOSPHODIESTER PHOSPHODIESTERASE, CYTOPLASMIC"/>
    <property type="match status" value="1"/>
</dbReference>
<dbReference type="EMBL" id="PFER01000006">
    <property type="protein sequence ID" value="PJE73955.1"/>
    <property type="molecule type" value="Genomic_DNA"/>
</dbReference>
<feature type="domain" description="GP-PDE" evidence="1">
    <location>
        <begin position="1"/>
        <end position="202"/>
    </location>
</feature>
<dbReference type="PROSITE" id="PS51704">
    <property type="entry name" value="GP_PDE"/>
    <property type="match status" value="1"/>
</dbReference>
<protein>
    <recommendedName>
        <fullName evidence="1">GP-PDE domain-containing protein</fullName>
    </recommendedName>
</protein>
<reference evidence="3" key="1">
    <citation type="submission" date="2017-09" db="EMBL/GenBank/DDBJ databases">
        <title>Depth-based differentiation of microbial function through sediment-hosted aquifers and enrichment of novel symbionts in the deep terrestrial subsurface.</title>
        <authorList>
            <person name="Probst A.J."/>
            <person name="Ladd B."/>
            <person name="Jarett J.K."/>
            <person name="Geller-Mcgrath D.E."/>
            <person name="Sieber C.M.K."/>
            <person name="Emerson J.B."/>
            <person name="Anantharaman K."/>
            <person name="Thomas B.C."/>
            <person name="Malmstrom R."/>
            <person name="Stieglmeier M."/>
            <person name="Klingl A."/>
            <person name="Woyke T."/>
            <person name="Ryan C.M."/>
            <person name="Banfield J.F."/>
        </authorList>
    </citation>
    <scope>NUCLEOTIDE SEQUENCE [LARGE SCALE GENOMIC DNA]</scope>
</reference>
<dbReference type="GO" id="GO:0008081">
    <property type="term" value="F:phosphoric diester hydrolase activity"/>
    <property type="evidence" value="ECO:0007669"/>
    <property type="project" value="InterPro"/>
</dbReference>
<comment type="caution">
    <text evidence="2">The sequence shown here is derived from an EMBL/GenBank/DDBJ whole genome shotgun (WGS) entry which is preliminary data.</text>
</comment>
<evidence type="ECO:0000313" key="3">
    <source>
        <dbReference type="Proteomes" id="UP000230959"/>
    </source>
</evidence>
<dbReference type="AlphaFoldDB" id="A0A2M8LBI1"/>
<dbReference type="InterPro" id="IPR017946">
    <property type="entry name" value="PLC-like_Pdiesterase_TIM-brl"/>
</dbReference>
<accession>A0A2M8LBI1</accession>
<dbReference type="InterPro" id="IPR030395">
    <property type="entry name" value="GP_PDE_dom"/>
</dbReference>
<name>A0A2M8LBI1_9BACT</name>
<dbReference type="PANTHER" id="PTHR46211">
    <property type="entry name" value="GLYCEROPHOSPHORYL DIESTER PHOSPHODIESTERASE"/>
    <property type="match status" value="1"/>
</dbReference>
<organism evidence="2 3">
    <name type="scientific">Candidatus Terrybacteria bacterium CG10_big_fil_rev_8_21_14_0_10_41_10</name>
    <dbReference type="NCBI Taxonomy" id="1975026"/>
    <lineage>
        <taxon>Bacteria</taxon>
        <taxon>Candidatus Terryibacteriota</taxon>
    </lineage>
</organism>
<dbReference type="Gene3D" id="3.20.20.190">
    <property type="entry name" value="Phosphatidylinositol (PI) phosphodiesterase"/>
    <property type="match status" value="2"/>
</dbReference>
<gene>
    <name evidence="2" type="ORF">COV02_00385</name>
</gene>
<dbReference type="Pfam" id="PF03009">
    <property type="entry name" value="GDPD"/>
    <property type="match status" value="1"/>
</dbReference>
<dbReference type="Proteomes" id="UP000230959">
    <property type="component" value="Unassembled WGS sequence"/>
</dbReference>
<feature type="non-terminal residue" evidence="2">
    <location>
        <position position="1"/>
    </location>
</feature>
<proteinExistence type="predicted"/>
<evidence type="ECO:0000259" key="1">
    <source>
        <dbReference type="PROSITE" id="PS51704"/>
    </source>
</evidence>
<evidence type="ECO:0000313" key="2">
    <source>
        <dbReference type="EMBL" id="PJE73955.1"/>
    </source>
</evidence>